<dbReference type="OrthoDB" id="441812at2759"/>
<feature type="region of interest" description="Disordered" evidence="1">
    <location>
        <begin position="237"/>
        <end position="265"/>
    </location>
</feature>
<dbReference type="SUPFAM" id="SSF82199">
    <property type="entry name" value="SET domain"/>
    <property type="match status" value="1"/>
</dbReference>
<keyword evidence="2" id="KW-0732">Signal</keyword>
<dbReference type="InterPro" id="IPR050600">
    <property type="entry name" value="SETD3_SETD6_MTase"/>
</dbReference>
<dbReference type="Proteomes" id="UP001165121">
    <property type="component" value="Unassembled WGS sequence"/>
</dbReference>
<dbReference type="Gene3D" id="3.90.1410.10">
    <property type="entry name" value="set domain protein methyltransferase, domain 1"/>
    <property type="match status" value="1"/>
</dbReference>
<keyword evidence="4" id="KW-1185">Reference proteome</keyword>
<dbReference type="CDD" id="cd10527">
    <property type="entry name" value="SET_LSMT"/>
    <property type="match status" value="1"/>
</dbReference>
<dbReference type="InterPro" id="IPR046341">
    <property type="entry name" value="SET_dom_sf"/>
</dbReference>
<protein>
    <submittedName>
        <fullName evidence="3">Unnamed protein product</fullName>
    </submittedName>
</protein>
<dbReference type="GO" id="GO:0016279">
    <property type="term" value="F:protein-lysine N-methyltransferase activity"/>
    <property type="evidence" value="ECO:0007669"/>
    <property type="project" value="TreeGrafter"/>
</dbReference>
<proteinExistence type="predicted"/>
<feature type="compositionally biased region" description="Basic residues" evidence="1">
    <location>
        <begin position="250"/>
        <end position="265"/>
    </location>
</feature>
<feature type="chain" id="PRO_5040951162" evidence="2">
    <location>
        <begin position="22"/>
        <end position="373"/>
    </location>
</feature>
<dbReference type="GO" id="GO:0005634">
    <property type="term" value="C:nucleus"/>
    <property type="evidence" value="ECO:0007669"/>
    <property type="project" value="TreeGrafter"/>
</dbReference>
<organism evidence="3 4">
    <name type="scientific">Phytophthora fragariaefolia</name>
    <dbReference type="NCBI Taxonomy" id="1490495"/>
    <lineage>
        <taxon>Eukaryota</taxon>
        <taxon>Sar</taxon>
        <taxon>Stramenopiles</taxon>
        <taxon>Oomycota</taxon>
        <taxon>Peronosporomycetes</taxon>
        <taxon>Peronosporales</taxon>
        <taxon>Peronosporaceae</taxon>
        <taxon>Phytophthora</taxon>
    </lineage>
</organism>
<gene>
    <name evidence="3" type="ORF">Pfra01_001487600</name>
</gene>
<accession>A0A9W6XP65</accession>
<comment type="caution">
    <text evidence="3">The sequence shown here is derived from an EMBL/GenBank/DDBJ whole genome shotgun (WGS) entry which is preliminary data.</text>
</comment>
<dbReference type="PANTHER" id="PTHR13271">
    <property type="entry name" value="UNCHARACTERIZED PUTATIVE METHYLTRANSFERASE"/>
    <property type="match status" value="1"/>
</dbReference>
<evidence type="ECO:0000313" key="4">
    <source>
        <dbReference type="Proteomes" id="UP001165121"/>
    </source>
</evidence>
<feature type="signal peptide" evidence="2">
    <location>
        <begin position="1"/>
        <end position="21"/>
    </location>
</feature>
<dbReference type="PANTHER" id="PTHR13271:SF34">
    <property type="entry name" value="N-LYSINE METHYLTRANSFERASE SETD6"/>
    <property type="match status" value="1"/>
</dbReference>
<name>A0A9W6XP65_9STRA</name>
<evidence type="ECO:0000256" key="1">
    <source>
        <dbReference type="SAM" id="MobiDB-lite"/>
    </source>
</evidence>
<evidence type="ECO:0000256" key="2">
    <source>
        <dbReference type="SAM" id="SignalP"/>
    </source>
</evidence>
<sequence length="373" mass="41580">MPTKSPLLGWVASLKTSVAVAQDLIDPVASVSAFGEDDRSIVSRCELQPGAELVSLQPGAFLNGSYWLEHYDAEDKTKLQEQIHSLQLSGTVKTTLVLLAELARGEKSEFYGYIQQLPTTISLPFSWDAKIREMLRHTTAHPLLDDKLVLKMYSDYAVPLTKEFSTVWPAEVSTVEKFQWAYSMVSSRYGLQKILLCRYGFVLPVSVPSDSIHITSSELTNAFRVCSLNSDNEEYEDYADDAPPTGNGKGKGKVKAKTSPAKRQKLVHPEEDGSSLFFLLHGDAEREFGLSEALLSFVMASQLPAEQLYDALAVILQEKDKQYSDLLSASSEDTWPEMRAIRLLSQHERQVCRRILLGLMSLEEGSDSSDDEE</sequence>
<reference evidence="3" key="1">
    <citation type="submission" date="2023-04" db="EMBL/GenBank/DDBJ databases">
        <title>Phytophthora fragariaefolia NBRC 109709.</title>
        <authorList>
            <person name="Ichikawa N."/>
            <person name="Sato H."/>
            <person name="Tonouchi N."/>
        </authorList>
    </citation>
    <scope>NUCLEOTIDE SEQUENCE</scope>
    <source>
        <strain evidence="3">NBRC 109709</strain>
    </source>
</reference>
<dbReference type="AlphaFoldDB" id="A0A9W6XP65"/>
<dbReference type="EMBL" id="BSXT01001580">
    <property type="protein sequence ID" value="GMF43693.1"/>
    <property type="molecule type" value="Genomic_DNA"/>
</dbReference>
<evidence type="ECO:0000313" key="3">
    <source>
        <dbReference type="EMBL" id="GMF43693.1"/>
    </source>
</evidence>